<protein>
    <recommendedName>
        <fullName evidence="4">Zeta toxin domain-containing protein</fullName>
    </recommendedName>
</protein>
<proteinExistence type="predicted"/>
<sequence>MVAPRFGIGLAQGAQEPPEASRQHLDAVIVDGEFMRDAHGSAYPALKSVINQEKDSMCTAAAEDRRHLVIPQTMLNLDKGLTEVVQLSCQGYTNHVVAVVAPLEDCQRRGAARELETGKRYEPREFRKSIDSIWPMISACNGRYELLHAVEPEAKVRRLEYRTLASGLCRKSPIYERPVAVWVLGPARVGKSALTPALGGSFDVLEPAEGAGCRVDGVLVDGNIFREAHSVYQQWAEAASPAAAASAFKSTSDREKDLLVTKAALCHKNIVMGRRLTDLNKGLTEIEGLKWQGYTNHVVAVVATFEECQRRAGPEGARCTRRDYDASLRAIPPMIAACNGRYAILRPAERPEPSDAPILFSCRCQGQGVPEGGSATSLAFSSLESLTREVEQALAQDGD</sequence>
<keyword evidence="6" id="KW-1185">Reference proteome</keyword>
<dbReference type="Gene3D" id="3.40.50.300">
    <property type="entry name" value="P-loop containing nucleotide triphosphate hydrolases"/>
    <property type="match status" value="2"/>
</dbReference>
<name>A0ABN9PQN3_9DINO</name>
<dbReference type="InterPro" id="IPR010488">
    <property type="entry name" value="Zeta_toxin_domain"/>
</dbReference>
<organism evidence="5 6">
    <name type="scientific">Prorocentrum cordatum</name>
    <dbReference type="NCBI Taxonomy" id="2364126"/>
    <lineage>
        <taxon>Eukaryota</taxon>
        <taxon>Sar</taxon>
        <taxon>Alveolata</taxon>
        <taxon>Dinophyceae</taxon>
        <taxon>Prorocentrales</taxon>
        <taxon>Prorocentraceae</taxon>
        <taxon>Prorocentrum</taxon>
    </lineage>
</organism>
<dbReference type="EMBL" id="CAUYUJ010001078">
    <property type="protein sequence ID" value="CAK0794055.1"/>
    <property type="molecule type" value="Genomic_DNA"/>
</dbReference>
<evidence type="ECO:0000256" key="3">
    <source>
        <dbReference type="SAM" id="MobiDB-lite"/>
    </source>
</evidence>
<dbReference type="Pfam" id="PF06414">
    <property type="entry name" value="Zeta_toxin"/>
    <property type="match status" value="1"/>
</dbReference>
<accession>A0ABN9PQN3</accession>
<evidence type="ECO:0000313" key="6">
    <source>
        <dbReference type="Proteomes" id="UP001189429"/>
    </source>
</evidence>
<keyword evidence="2" id="KW-0067">ATP-binding</keyword>
<feature type="domain" description="Zeta toxin" evidence="4">
    <location>
        <begin position="175"/>
        <end position="311"/>
    </location>
</feature>
<evidence type="ECO:0000256" key="1">
    <source>
        <dbReference type="ARBA" id="ARBA00022741"/>
    </source>
</evidence>
<keyword evidence="1" id="KW-0547">Nucleotide-binding</keyword>
<evidence type="ECO:0000259" key="4">
    <source>
        <dbReference type="Pfam" id="PF06414"/>
    </source>
</evidence>
<feature type="region of interest" description="Disordered" evidence="3">
    <location>
        <begin position="1"/>
        <end position="22"/>
    </location>
</feature>
<gene>
    <name evidence="5" type="ORF">PCOR1329_LOCUS4150</name>
</gene>
<evidence type="ECO:0000313" key="5">
    <source>
        <dbReference type="EMBL" id="CAK0794055.1"/>
    </source>
</evidence>
<dbReference type="Proteomes" id="UP001189429">
    <property type="component" value="Unassembled WGS sequence"/>
</dbReference>
<comment type="caution">
    <text evidence="5">The sequence shown here is derived from an EMBL/GenBank/DDBJ whole genome shotgun (WGS) entry which is preliminary data.</text>
</comment>
<dbReference type="InterPro" id="IPR027417">
    <property type="entry name" value="P-loop_NTPase"/>
</dbReference>
<evidence type="ECO:0000256" key="2">
    <source>
        <dbReference type="ARBA" id="ARBA00022840"/>
    </source>
</evidence>
<reference evidence="5" key="1">
    <citation type="submission" date="2023-10" db="EMBL/GenBank/DDBJ databases">
        <authorList>
            <person name="Chen Y."/>
            <person name="Shah S."/>
            <person name="Dougan E. K."/>
            <person name="Thang M."/>
            <person name="Chan C."/>
        </authorList>
    </citation>
    <scope>NUCLEOTIDE SEQUENCE [LARGE SCALE GENOMIC DNA]</scope>
</reference>